<comment type="caution">
    <text evidence="1">The sequence shown here is derived from an EMBL/GenBank/DDBJ whole genome shotgun (WGS) entry which is preliminary data.</text>
</comment>
<reference evidence="1" key="1">
    <citation type="submission" date="2021-06" db="EMBL/GenBank/DDBJ databases">
        <authorList>
            <person name="Kallberg Y."/>
            <person name="Tangrot J."/>
            <person name="Rosling A."/>
        </authorList>
    </citation>
    <scope>NUCLEOTIDE SEQUENCE</scope>
    <source>
        <strain evidence="1">MA461A</strain>
    </source>
</reference>
<sequence length="157" mass="18653">LLENIEFQFGFAKNNVQFEEKLKIFLSPVLKKLASPHENVRKKAINIFNHINKRMTKTVKLPWNSLTEIVCSENFMDSTLVKNFTIMYLRKAYDQLTEKPFYGPLDMSIHNIEEDNENLKTIIIKFQELDQLDQFDQWKNEENIQAIINILEEKTNK</sequence>
<name>A0ACA9QH85_9GLOM</name>
<keyword evidence="2" id="KW-1185">Reference proteome</keyword>
<evidence type="ECO:0000313" key="1">
    <source>
        <dbReference type="EMBL" id="CAG8748190.1"/>
    </source>
</evidence>
<dbReference type="Proteomes" id="UP000789920">
    <property type="component" value="Unassembled WGS sequence"/>
</dbReference>
<dbReference type="EMBL" id="CAJVQC010031347">
    <property type="protein sequence ID" value="CAG8748190.1"/>
    <property type="molecule type" value="Genomic_DNA"/>
</dbReference>
<protein>
    <submittedName>
        <fullName evidence="1">22416_t:CDS:1</fullName>
    </submittedName>
</protein>
<feature type="non-terminal residue" evidence="1">
    <location>
        <position position="1"/>
    </location>
</feature>
<evidence type="ECO:0000313" key="2">
    <source>
        <dbReference type="Proteomes" id="UP000789920"/>
    </source>
</evidence>
<gene>
    <name evidence="1" type="ORF">RPERSI_LOCUS13896</name>
</gene>
<proteinExistence type="predicted"/>
<organism evidence="1 2">
    <name type="scientific">Racocetra persica</name>
    <dbReference type="NCBI Taxonomy" id="160502"/>
    <lineage>
        <taxon>Eukaryota</taxon>
        <taxon>Fungi</taxon>
        <taxon>Fungi incertae sedis</taxon>
        <taxon>Mucoromycota</taxon>
        <taxon>Glomeromycotina</taxon>
        <taxon>Glomeromycetes</taxon>
        <taxon>Diversisporales</taxon>
        <taxon>Gigasporaceae</taxon>
        <taxon>Racocetra</taxon>
    </lineage>
</organism>
<feature type="non-terminal residue" evidence="1">
    <location>
        <position position="157"/>
    </location>
</feature>
<accession>A0ACA9QH85</accession>